<dbReference type="Pfam" id="PF12221">
    <property type="entry name" value="HflK_N"/>
    <property type="match status" value="1"/>
</dbReference>
<keyword evidence="3" id="KW-0812">Transmembrane</keyword>
<keyword evidence="9" id="KW-0645">Protease</keyword>
<dbReference type="SUPFAM" id="SSF117892">
    <property type="entry name" value="Band 7/SPFH domain"/>
    <property type="match status" value="1"/>
</dbReference>
<dbReference type="GO" id="GO:0008233">
    <property type="term" value="F:peptidase activity"/>
    <property type="evidence" value="ECO:0007669"/>
    <property type="project" value="UniProtKB-KW"/>
</dbReference>
<evidence type="ECO:0000256" key="7">
    <source>
        <dbReference type="SAM" id="MobiDB-lite"/>
    </source>
</evidence>
<dbReference type="PANTHER" id="PTHR43327:SF2">
    <property type="entry name" value="MODULATOR OF FTSH PROTEASE HFLK"/>
    <property type="match status" value="1"/>
</dbReference>
<accession>A0A975RB74</accession>
<evidence type="ECO:0000256" key="6">
    <source>
        <dbReference type="RuleBase" id="RU364113"/>
    </source>
</evidence>
<dbReference type="PANTHER" id="PTHR43327">
    <property type="entry name" value="STOMATIN-LIKE PROTEIN 2, MITOCHONDRIAL"/>
    <property type="match status" value="1"/>
</dbReference>
<dbReference type="InterPro" id="IPR050710">
    <property type="entry name" value="Band7/mec-2_domain"/>
</dbReference>
<dbReference type="Gene3D" id="3.30.479.30">
    <property type="entry name" value="Band 7 domain"/>
    <property type="match status" value="1"/>
</dbReference>
<evidence type="ECO:0000313" key="10">
    <source>
        <dbReference type="Proteomes" id="UP000676649"/>
    </source>
</evidence>
<organism evidence="9 10">
    <name type="scientific">Methylomonas paludis</name>
    <dbReference type="NCBI Taxonomy" id="1173101"/>
    <lineage>
        <taxon>Bacteria</taxon>
        <taxon>Pseudomonadati</taxon>
        <taxon>Pseudomonadota</taxon>
        <taxon>Gammaproteobacteria</taxon>
        <taxon>Methylococcales</taxon>
        <taxon>Methylococcaceae</taxon>
        <taxon>Methylomonas</taxon>
    </lineage>
</organism>
<reference evidence="9" key="1">
    <citation type="submission" date="2021-04" db="EMBL/GenBank/DDBJ databases">
        <title>Draft genome sequence data of methanotrophic Methylovulum sp. strain S1L and Methylomonas sp. strain S2AM isolated from boreal lake water columns.</title>
        <authorList>
            <person name="Rissanen A.J."/>
            <person name="Mangayil R."/>
            <person name="Svenning M.M."/>
            <person name="Khanongnuch R."/>
        </authorList>
    </citation>
    <scope>NUCLEOTIDE SEQUENCE</scope>
    <source>
        <strain evidence="9">S2AM</strain>
    </source>
</reference>
<dbReference type="AlphaFoldDB" id="A0A975RB74"/>
<dbReference type="NCBIfam" id="TIGR01933">
    <property type="entry name" value="hflK"/>
    <property type="match status" value="1"/>
</dbReference>
<evidence type="ECO:0000256" key="3">
    <source>
        <dbReference type="ARBA" id="ARBA00022692"/>
    </source>
</evidence>
<evidence type="ECO:0000259" key="8">
    <source>
        <dbReference type="SMART" id="SM00244"/>
    </source>
</evidence>
<dbReference type="GO" id="GO:0016020">
    <property type="term" value="C:membrane"/>
    <property type="evidence" value="ECO:0007669"/>
    <property type="project" value="UniProtKB-SubCell"/>
</dbReference>
<dbReference type="Proteomes" id="UP000676649">
    <property type="component" value="Chromosome"/>
</dbReference>
<gene>
    <name evidence="9" type="primary">hflK</name>
    <name evidence="9" type="ORF">KEF85_06575</name>
</gene>
<sequence>MSWNEPGGDKNDPWSGRNDKSTPPDLDEVIRSLQEKIAGIFGGGSGPKQPSSGAPLKTLAYLGAGAVVLWGFSGFYTVDEGTRGVVTRFGAYVNTTQPGLNWHLPGPIEQVQVINVDQQRFIEVGYRSGGGQASGSVPKEAMMLTRDENIVDVRLAVQYQVKDAKDYAFNVLDPASTLKQVTESVERGVIGHSDMDFVLTEGRSEIVLDIKTEIQSIMDAYKTGILITSVNLQDAQPPEQVQGSFEDAIKAREDKQRLINEAEAYSNDVVPKARGAASRIVQEAEGYKQKVIAKADGDVSRFSQLLTEYHKAPAVTKQRMYIEAIETVLEHSNNILVDVKGGNNIMYLPLDKLNTKPVDEGIAPIINHDSVPAPLAPTKDVKNDARALSRDRDVRGRYDGK</sequence>
<feature type="region of interest" description="Disordered" evidence="7">
    <location>
        <begin position="1"/>
        <end position="26"/>
    </location>
</feature>
<comment type="similarity">
    <text evidence="2 6">Belongs to the band 7/mec-2 family. HflK subfamily.</text>
</comment>
<dbReference type="KEGG" id="mpad:KEF85_06575"/>
<keyword evidence="9" id="KW-0378">Hydrolase</keyword>
<feature type="domain" description="Band 7" evidence="8">
    <location>
        <begin position="73"/>
        <end position="249"/>
    </location>
</feature>
<feature type="compositionally biased region" description="Basic and acidic residues" evidence="7">
    <location>
        <begin position="379"/>
        <end position="401"/>
    </location>
</feature>
<name>A0A975RB74_9GAMM</name>
<feature type="region of interest" description="Disordered" evidence="7">
    <location>
        <begin position="374"/>
        <end position="401"/>
    </location>
</feature>
<dbReference type="InterPro" id="IPR010201">
    <property type="entry name" value="HflK"/>
</dbReference>
<evidence type="ECO:0000313" key="9">
    <source>
        <dbReference type="EMBL" id="QWF72108.1"/>
    </source>
</evidence>
<dbReference type="InterPro" id="IPR036013">
    <property type="entry name" value="Band_7/SPFH_dom_sf"/>
</dbReference>
<dbReference type="InterPro" id="IPR020980">
    <property type="entry name" value="Membrane_HflK_N"/>
</dbReference>
<dbReference type="GO" id="GO:0006508">
    <property type="term" value="P:proteolysis"/>
    <property type="evidence" value="ECO:0007669"/>
    <property type="project" value="UniProtKB-KW"/>
</dbReference>
<comment type="subunit">
    <text evidence="6">HflC and HflK may interact to form a multimeric complex.</text>
</comment>
<dbReference type="InterPro" id="IPR001107">
    <property type="entry name" value="Band_7"/>
</dbReference>
<evidence type="ECO:0000256" key="4">
    <source>
        <dbReference type="ARBA" id="ARBA00022989"/>
    </source>
</evidence>
<dbReference type="RefSeq" id="WP_215584272.1">
    <property type="nucleotide sequence ID" value="NZ_CP073754.1"/>
</dbReference>
<protein>
    <recommendedName>
        <fullName evidence="6">Protein HflK</fullName>
    </recommendedName>
</protein>
<dbReference type="Pfam" id="PF01145">
    <property type="entry name" value="Band_7"/>
    <property type="match status" value="1"/>
</dbReference>
<keyword evidence="4" id="KW-1133">Transmembrane helix</keyword>
<evidence type="ECO:0000256" key="5">
    <source>
        <dbReference type="ARBA" id="ARBA00023136"/>
    </source>
</evidence>
<comment type="function">
    <text evidence="6">HflC and HflK could encode or regulate a protease.</text>
</comment>
<keyword evidence="5" id="KW-0472">Membrane</keyword>
<evidence type="ECO:0000256" key="1">
    <source>
        <dbReference type="ARBA" id="ARBA00004167"/>
    </source>
</evidence>
<dbReference type="CDD" id="cd03404">
    <property type="entry name" value="SPFH_HflK"/>
    <property type="match status" value="1"/>
</dbReference>
<dbReference type="SMART" id="SM00244">
    <property type="entry name" value="PHB"/>
    <property type="match status" value="1"/>
</dbReference>
<evidence type="ECO:0000256" key="2">
    <source>
        <dbReference type="ARBA" id="ARBA00006971"/>
    </source>
</evidence>
<keyword evidence="10" id="KW-1185">Reference proteome</keyword>
<proteinExistence type="inferred from homology"/>
<dbReference type="EMBL" id="CP073754">
    <property type="protein sequence ID" value="QWF72108.1"/>
    <property type="molecule type" value="Genomic_DNA"/>
</dbReference>
<feature type="compositionally biased region" description="Basic and acidic residues" evidence="7">
    <location>
        <begin position="7"/>
        <end position="26"/>
    </location>
</feature>
<comment type="subcellular location">
    <subcellularLocation>
        <location evidence="1">Membrane</location>
        <topology evidence="1">Single-pass membrane protein</topology>
    </subcellularLocation>
</comment>